<reference evidence="2 3" key="1">
    <citation type="submission" date="2018-01" db="EMBL/GenBank/DDBJ databases">
        <title>G. obscuriglobus.</title>
        <authorList>
            <person name="Franke J."/>
            <person name="Blomberg W."/>
            <person name="Selmecki A."/>
        </authorList>
    </citation>
    <scope>NUCLEOTIDE SEQUENCE [LARGE SCALE GENOMIC DNA]</scope>
    <source>
        <strain evidence="2 3">DSM 5831</strain>
    </source>
</reference>
<name>A0A2Z3H9Y3_9BACT</name>
<evidence type="ECO:0000313" key="2">
    <source>
        <dbReference type="EMBL" id="AWM39815.1"/>
    </source>
</evidence>
<keyword evidence="3" id="KW-1185">Reference proteome</keyword>
<dbReference type="OrthoDB" id="5522207at2"/>
<proteinExistence type="predicted"/>
<dbReference type="KEGG" id="gog:C1280_24275"/>
<dbReference type="RefSeq" id="WP_010035235.1">
    <property type="nucleotide sequence ID" value="NZ_CP025958.1"/>
</dbReference>
<organism evidence="2 3">
    <name type="scientific">Gemmata obscuriglobus</name>
    <dbReference type="NCBI Taxonomy" id="114"/>
    <lineage>
        <taxon>Bacteria</taxon>
        <taxon>Pseudomonadati</taxon>
        <taxon>Planctomycetota</taxon>
        <taxon>Planctomycetia</taxon>
        <taxon>Gemmatales</taxon>
        <taxon>Gemmataceae</taxon>
        <taxon>Gemmata</taxon>
    </lineage>
</organism>
<sequence length="91" mass="9818">MIARFGLGVLVATPGALAALRDAGQSPADFLKRHARGDWGDLDGHDTKQNEIALRDGGRLMSSYQTTKGETVWVITEADRSSTCILLPGEY</sequence>
<dbReference type="AlphaFoldDB" id="A0A2Z3H9Y3"/>
<keyword evidence="1" id="KW-0732">Signal</keyword>
<protein>
    <recommendedName>
        <fullName evidence="4">Type I restriction endonuclease subunit M</fullName>
    </recommendedName>
</protein>
<dbReference type="Proteomes" id="UP000245802">
    <property type="component" value="Chromosome"/>
</dbReference>
<accession>A0A2Z3H9Y3</accession>
<evidence type="ECO:0000313" key="3">
    <source>
        <dbReference type="Proteomes" id="UP000245802"/>
    </source>
</evidence>
<evidence type="ECO:0000256" key="1">
    <source>
        <dbReference type="SAM" id="SignalP"/>
    </source>
</evidence>
<dbReference type="EMBL" id="CP025958">
    <property type="protein sequence ID" value="AWM39815.1"/>
    <property type="molecule type" value="Genomic_DNA"/>
</dbReference>
<feature type="chain" id="PRO_5016332936" description="Type I restriction endonuclease subunit M" evidence="1">
    <location>
        <begin position="19"/>
        <end position="91"/>
    </location>
</feature>
<evidence type="ECO:0008006" key="4">
    <source>
        <dbReference type="Google" id="ProtNLM"/>
    </source>
</evidence>
<feature type="signal peptide" evidence="1">
    <location>
        <begin position="1"/>
        <end position="18"/>
    </location>
</feature>
<gene>
    <name evidence="2" type="ORF">C1280_24275</name>
</gene>